<accession>A0AAV7UGK0</accession>
<proteinExistence type="predicted"/>
<keyword evidence="3" id="KW-1185">Reference proteome</keyword>
<dbReference type="Proteomes" id="UP001066276">
    <property type="component" value="Chromosome 3_1"/>
</dbReference>
<gene>
    <name evidence="2" type="ORF">NDU88_004728</name>
</gene>
<feature type="region of interest" description="Disordered" evidence="1">
    <location>
        <begin position="44"/>
        <end position="221"/>
    </location>
</feature>
<sequence length="221" mass="23883">MDQRVLRAMELLKEAARLDLLAAPAARRERPVRRAVSGVAAAVAACSPPRGSQKQPAVSRAGRGRGGRLASTAEGRVGKGVGGWPRPLGARCPHGDGRLPSNAGRLRKEEAFLNLHGQNKSGSRIGRSEDAVSRNRTSCRGAVFSRDSHRAEESTWCREAEPPAEGLEREEQEKERRRKRTSHALGRAQPLQVRSVPKTGTGENRESGLQLHQGEVGGETV</sequence>
<organism evidence="2 3">
    <name type="scientific">Pleurodeles waltl</name>
    <name type="common">Iberian ribbed newt</name>
    <dbReference type="NCBI Taxonomy" id="8319"/>
    <lineage>
        <taxon>Eukaryota</taxon>
        <taxon>Metazoa</taxon>
        <taxon>Chordata</taxon>
        <taxon>Craniata</taxon>
        <taxon>Vertebrata</taxon>
        <taxon>Euteleostomi</taxon>
        <taxon>Amphibia</taxon>
        <taxon>Batrachia</taxon>
        <taxon>Caudata</taxon>
        <taxon>Salamandroidea</taxon>
        <taxon>Salamandridae</taxon>
        <taxon>Pleurodelinae</taxon>
        <taxon>Pleurodeles</taxon>
    </lineage>
</organism>
<dbReference type="AlphaFoldDB" id="A0AAV7UGK0"/>
<comment type="caution">
    <text evidence="2">The sequence shown here is derived from an EMBL/GenBank/DDBJ whole genome shotgun (WGS) entry which is preliminary data.</text>
</comment>
<dbReference type="EMBL" id="JANPWB010000005">
    <property type="protein sequence ID" value="KAJ1187963.1"/>
    <property type="molecule type" value="Genomic_DNA"/>
</dbReference>
<reference evidence="2" key="1">
    <citation type="journal article" date="2022" name="bioRxiv">
        <title>Sequencing and chromosome-scale assembly of the giantPleurodeles waltlgenome.</title>
        <authorList>
            <person name="Brown T."/>
            <person name="Elewa A."/>
            <person name="Iarovenko S."/>
            <person name="Subramanian E."/>
            <person name="Araus A.J."/>
            <person name="Petzold A."/>
            <person name="Susuki M."/>
            <person name="Suzuki K.-i.T."/>
            <person name="Hayashi T."/>
            <person name="Toyoda A."/>
            <person name="Oliveira C."/>
            <person name="Osipova E."/>
            <person name="Leigh N.D."/>
            <person name="Simon A."/>
            <person name="Yun M.H."/>
        </authorList>
    </citation>
    <scope>NUCLEOTIDE SEQUENCE</scope>
    <source>
        <strain evidence="2">20211129_DDA</strain>
        <tissue evidence="2">Liver</tissue>
    </source>
</reference>
<evidence type="ECO:0000313" key="3">
    <source>
        <dbReference type="Proteomes" id="UP001066276"/>
    </source>
</evidence>
<feature type="compositionally biased region" description="Basic and acidic residues" evidence="1">
    <location>
        <begin position="146"/>
        <end position="175"/>
    </location>
</feature>
<evidence type="ECO:0000256" key="1">
    <source>
        <dbReference type="SAM" id="MobiDB-lite"/>
    </source>
</evidence>
<evidence type="ECO:0000313" key="2">
    <source>
        <dbReference type="EMBL" id="KAJ1187963.1"/>
    </source>
</evidence>
<protein>
    <submittedName>
        <fullName evidence="2">Uncharacterized protein</fullName>
    </submittedName>
</protein>
<name>A0AAV7UGK0_PLEWA</name>